<dbReference type="PANTHER" id="PTHR47802">
    <property type="entry name" value="GLYOXALASE FAMILY PROTEIN, EXPRESSED"/>
    <property type="match status" value="1"/>
</dbReference>
<evidence type="ECO:0000313" key="3">
    <source>
        <dbReference type="EMBL" id="MFD0767213.1"/>
    </source>
</evidence>
<comment type="caution">
    <text evidence="3">The sequence shown here is derived from an EMBL/GenBank/DDBJ whole genome shotgun (WGS) entry which is preliminary data.</text>
</comment>
<feature type="signal peptide" evidence="1">
    <location>
        <begin position="1"/>
        <end position="47"/>
    </location>
</feature>
<name>A0ABW2ZLS2_9SPHI</name>
<evidence type="ECO:0000256" key="1">
    <source>
        <dbReference type="SAM" id="SignalP"/>
    </source>
</evidence>
<dbReference type="PANTHER" id="PTHR47802:SF1">
    <property type="entry name" value="GLYOXALASE FAMILY PROTEIN, EXPRESSED"/>
    <property type="match status" value="1"/>
</dbReference>
<protein>
    <submittedName>
        <fullName evidence="3">VOC family protein</fullName>
    </submittedName>
</protein>
<dbReference type="InterPro" id="IPR029068">
    <property type="entry name" value="Glyas_Bleomycin-R_OHBP_Dase"/>
</dbReference>
<dbReference type="EMBL" id="JBHTIA010000025">
    <property type="protein sequence ID" value="MFD0767213.1"/>
    <property type="molecule type" value="Genomic_DNA"/>
</dbReference>
<keyword evidence="4" id="KW-1185">Reference proteome</keyword>
<feature type="chain" id="PRO_5046086525" evidence="1">
    <location>
        <begin position="48"/>
        <end position="170"/>
    </location>
</feature>
<accession>A0ABW2ZLS2</accession>
<dbReference type="SUPFAM" id="SSF54593">
    <property type="entry name" value="Glyoxalase/Bleomycin resistance protein/Dihydroxybiphenyl dioxygenase"/>
    <property type="match status" value="1"/>
</dbReference>
<dbReference type="PROSITE" id="PS51819">
    <property type="entry name" value="VOC"/>
    <property type="match status" value="1"/>
</dbReference>
<proteinExistence type="predicted"/>
<sequence length="170" mass="18944">MAIKITVYLTGNTNLKTMLNYLQLKTRVFKIAALLLFSAPMATNAQAVFNHAALCSADLKKSNAFYTSVLGLKIIPNPFKDTVHTWYNIAPNVAMHVIQGNCSTVPKLIGDHICFSVPSITKFIALLNERKITYTNWKGVAGQVEHRVDGVTQVYIRDPDGYWIEVNDAK</sequence>
<feature type="domain" description="VOC" evidence="2">
    <location>
        <begin position="48"/>
        <end position="169"/>
    </location>
</feature>
<organism evidence="3 4">
    <name type="scientific">Mucilaginibacter lutimaris</name>
    <dbReference type="NCBI Taxonomy" id="931629"/>
    <lineage>
        <taxon>Bacteria</taxon>
        <taxon>Pseudomonadati</taxon>
        <taxon>Bacteroidota</taxon>
        <taxon>Sphingobacteriia</taxon>
        <taxon>Sphingobacteriales</taxon>
        <taxon>Sphingobacteriaceae</taxon>
        <taxon>Mucilaginibacter</taxon>
    </lineage>
</organism>
<evidence type="ECO:0000313" key="4">
    <source>
        <dbReference type="Proteomes" id="UP001597073"/>
    </source>
</evidence>
<reference evidence="4" key="1">
    <citation type="journal article" date="2019" name="Int. J. Syst. Evol. Microbiol.">
        <title>The Global Catalogue of Microorganisms (GCM) 10K type strain sequencing project: providing services to taxonomists for standard genome sequencing and annotation.</title>
        <authorList>
            <consortium name="The Broad Institute Genomics Platform"/>
            <consortium name="The Broad Institute Genome Sequencing Center for Infectious Disease"/>
            <person name="Wu L."/>
            <person name="Ma J."/>
        </authorList>
    </citation>
    <scope>NUCLEOTIDE SEQUENCE [LARGE SCALE GENOMIC DNA]</scope>
    <source>
        <strain evidence="4">CCUG 60742</strain>
    </source>
</reference>
<dbReference type="InterPro" id="IPR004360">
    <property type="entry name" value="Glyas_Fos-R_dOase_dom"/>
</dbReference>
<dbReference type="Proteomes" id="UP001597073">
    <property type="component" value="Unassembled WGS sequence"/>
</dbReference>
<dbReference type="Gene3D" id="3.10.180.10">
    <property type="entry name" value="2,3-Dihydroxybiphenyl 1,2-Dioxygenase, domain 1"/>
    <property type="match status" value="1"/>
</dbReference>
<dbReference type="RefSeq" id="WP_377145787.1">
    <property type="nucleotide sequence ID" value="NZ_JBHTIA010000025.1"/>
</dbReference>
<dbReference type="InterPro" id="IPR037523">
    <property type="entry name" value="VOC_core"/>
</dbReference>
<dbReference type="Pfam" id="PF00903">
    <property type="entry name" value="Glyoxalase"/>
    <property type="match status" value="1"/>
</dbReference>
<gene>
    <name evidence="3" type="ORF">ACFQZI_20325</name>
</gene>
<evidence type="ECO:0000259" key="2">
    <source>
        <dbReference type="PROSITE" id="PS51819"/>
    </source>
</evidence>
<keyword evidence="1" id="KW-0732">Signal</keyword>